<feature type="compositionally biased region" description="Basic and acidic residues" evidence="1">
    <location>
        <begin position="278"/>
        <end position="288"/>
    </location>
</feature>
<accession>A0A9P1EBL5</accession>
<dbReference type="PANTHER" id="PTHR34807:SF3">
    <property type="entry name" value="OS08G0270800 PROTEIN"/>
    <property type="match status" value="1"/>
</dbReference>
<feature type="region of interest" description="Disordered" evidence="1">
    <location>
        <begin position="106"/>
        <end position="182"/>
    </location>
</feature>
<dbReference type="AlphaFoldDB" id="A0A9P1EBL5"/>
<name>A0A9P1EBL5_CUSEU</name>
<sequence length="320" mass="36229">MSKKMKRISMESSSYGGYEDARAREKHQVLFQDFQELQMEINSRREKLDDVKKQKLILLAEVRFLRKRRSYLLQLNSMNRPQENNTLTLKTEPNSTIGMKGIRPCKKEAGPQKLPPPVPGSNPKQKGRIGMGKKETALQDITPTLPPNMKHRHKRQKISSSAKQPTALPSLGPAYDYNHGGSKTHNGKDSIFHLPTQNAIDLNQNVRLLYDGNSAVMRGTHVPLFDLNQESSLSWKDISPPSRVPFDLNEISTEGEEPRWNFEPSMLQEETERSLMRGGVNEDQHGGDLRISLCRNAGGEGTSRARKPKISWQDPVALRV</sequence>
<comment type="caution">
    <text evidence="2">The sequence shown here is derived from an EMBL/GenBank/DDBJ whole genome shotgun (WGS) entry which is preliminary data.</text>
</comment>
<reference evidence="2" key="1">
    <citation type="submission" date="2022-07" db="EMBL/GenBank/DDBJ databases">
        <authorList>
            <person name="Macas J."/>
            <person name="Novak P."/>
            <person name="Neumann P."/>
        </authorList>
    </citation>
    <scope>NUCLEOTIDE SEQUENCE</scope>
</reference>
<feature type="region of interest" description="Disordered" evidence="1">
    <location>
        <begin position="278"/>
        <end position="320"/>
    </location>
</feature>
<dbReference type="EMBL" id="CAMAPE010000030">
    <property type="protein sequence ID" value="CAH9093363.1"/>
    <property type="molecule type" value="Genomic_DNA"/>
</dbReference>
<dbReference type="OrthoDB" id="993453at2759"/>
<evidence type="ECO:0000313" key="2">
    <source>
        <dbReference type="EMBL" id="CAH9093363.1"/>
    </source>
</evidence>
<proteinExistence type="predicted"/>
<evidence type="ECO:0000256" key="1">
    <source>
        <dbReference type="SAM" id="MobiDB-lite"/>
    </source>
</evidence>
<dbReference type="PANTHER" id="PTHR34807">
    <property type="entry name" value="OS08G0270800 PROTEIN"/>
    <property type="match status" value="1"/>
</dbReference>
<evidence type="ECO:0000313" key="3">
    <source>
        <dbReference type="Proteomes" id="UP001152484"/>
    </source>
</evidence>
<organism evidence="2 3">
    <name type="scientific">Cuscuta europaea</name>
    <name type="common">European dodder</name>
    <dbReference type="NCBI Taxonomy" id="41803"/>
    <lineage>
        <taxon>Eukaryota</taxon>
        <taxon>Viridiplantae</taxon>
        <taxon>Streptophyta</taxon>
        <taxon>Embryophyta</taxon>
        <taxon>Tracheophyta</taxon>
        <taxon>Spermatophyta</taxon>
        <taxon>Magnoliopsida</taxon>
        <taxon>eudicotyledons</taxon>
        <taxon>Gunneridae</taxon>
        <taxon>Pentapetalae</taxon>
        <taxon>asterids</taxon>
        <taxon>lamiids</taxon>
        <taxon>Solanales</taxon>
        <taxon>Convolvulaceae</taxon>
        <taxon>Cuscuteae</taxon>
        <taxon>Cuscuta</taxon>
        <taxon>Cuscuta subgen. Cuscuta</taxon>
    </lineage>
</organism>
<gene>
    <name evidence="2" type="ORF">CEURO_LOCUS12319</name>
</gene>
<protein>
    <submittedName>
        <fullName evidence="2">Uncharacterized protein</fullName>
    </submittedName>
</protein>
<dbReference type="Proteomes" id="UP001152484">
    <property type="component" value="Unassembled WGS sequence"/>
</dbReference>
<keyword evidence="3" id="KW-1185">Reference proteome</keyword>